<gene>
    <name evidence="1" type="ORF">dnl_19960</name>
</gene>
<dbReference type="AlphaFoldDB" id="A0A975B6L0"/>
<sequence>MIQWHRLFGITLTDFFTGTAYNVELEKDLSIKQQLLDVLVIEKHEGKVPEQIPDGLENMGKHNLMTYKSHQQALDAWTLDELTGHYVNYRKLISPSHDRLVLPEDFRLYGVSARYPENLKKHADLIFLGEGVYEIKWGSRTVRIIVLSRIPKKKKNAVWNLFSAVPETVKFGFSEYQWRTEVSSVMNEMLLKYKAEGVIAMPYTVKDFQREYVLEHIHKIPADEVLKNFSADEVLKNFSADDRLKGINSNELSELIKKRFSKKEQKEILEMLQGL</sequence>
<name>A0A975B6L0_9BACT</name>
<proteinExistence type="predicted"/>
<evidence type="ECO:0000313" key="2">
    <source>
        <dbReference type="Proteomes" id="UP000663720"/>
    </source>
</evidence>
<keyword evidence="2" id="KW-1185">Reference proteome</keyword>
<dbReference type="RefSeq" id="WP_207691438.1">
    <property type="nucleotide sequence ID" value="NZ_CP061799.1"/>
</dbReference>
<evidence type="ECO:0000313" key="1">
    <source>
        <dbReference type="EMBL" id="QTA79719.1"/>
    </source>
</evidence>
<protein>
    <submittedName>
        <fullName evidence="1">Uncharacterized protein</fullName>
    </submittedName>
</protein>
<accession>A0A975B6L0</accession>
<reference evidence="1" key="1">
    <citation type="journal article" date="2021" name="Microb. Physiol.">
        <title>Proteogenomic Insights into the Physiology of Marine, Sulfate-Reducing, Filamentous Desulfonema limicola and Desulfonema magnum.</title>
        <authorList>
            <person name="Schnaars V."/>
            <person name="Wohlbrand L."/>
            <person name="Scheve S."/>
            <person name="Hinrichs C."/>
            <person name="Reinhardt R."/>
            <person name="Rabus R."/>
        </authorList>
    </citation>
    <scope>NUCLEOTIDE SEQUENCE</scope>
    <source>
        <strain evidence="1">5ac10</strain>
    </source>
</reference>
<dbReference type="KEGG" id="dli:dnl_19960"/>
<dbReference type="EMBL" id="CP061799">
    <property type="protein sequence ID" value="QTA79719.1"/>
    <property type="molecule type" value="Genomic_DNA"/>
</dbReference>
<organism evidence="1 2">
    <name type="scientific">Desulfonema limicola</name>
    <dbReference type="NCBI Taxonomy" id="45656"/>
    <lineage>
        <taxon>Bacteria</taxon>
        <taxon>Pseudomonadati</taxon>
        <taxon>Thermodesulfobacteriota</taxon>
        <taxon>Desulfobacteria</taxon>
        <taxon>Desulfobacterales</taxon>
        <taxon>Desulfococcaceae</taxon>
        <taxon>Desulfonema</taxon>
    </lineage>
</organism>
<dbReference type="Proteomes" id="UP000663720">
    <property type="component" value="Chromosome"/>
</dbReference>